<name>A0A317C856_9GAMM</name>
<keyword evidence="8" id="KW-1185">Reference proteome</keyword>
<evidence type="ECO:0000256" key="4">
    <source>
        <dbReference type="ARBA" id="ARBA00023163"/>
    </source>
</evidence>
<feature type="domain" description="HTH tetR-type" evidence="6">
    <location>
        <begin position="8"/>
        <end position="68"/>
    </location>
</feature>
<dbReference type="SUPFAM" id="SSF46689">
    <property type="entry name" value="Homeodomain-like"/>
    <property type="match status" value="1"/>
</dbReference>
<sequence>MTHAERTDLSDTLMFEAAVSLIVEKGTEKTTLKDVGETAGYSRGLAGYRFGSKGGLFNYVIKRIGDEWSQELRSVTEGKTGYEAIAASIDAHYQFCVDAPITRRAFYLLWFDAVSTTSDVRESMIRIHQRRHQDVVKWVQDGIDDGSVKDTVDAEAVAQLFLATVIGILYQWMLQPEAIDAVRQLHENLKQTMQVLLVAQP</sequence>
<keyword evidence="3 5" id="KW-0238">DNA-binding</keyword>
<dbReference type="Pfam" id="PF13977">
    <property type="entry name" value="TetR_C_6"/>
    <property type="match status" value="1"/>
</dbReference>
<evidence type="ECO:0000313" key="7">
    <source>
        <dbReference type="EMBL" id="PWQ92500.1"/>
    </source>
</evidence>
<dbReference type="InterPro" id="IPR001647">
    <property type="entry name" value="HTH_TetR"/>
</dbReference>
<keyword evidence="4" id="KW-0804">Transcription</keyword>
<keyword evidence="2" id="KW-0805">Transcription regulation</keyword>
<dbReference type="GO" id="GO:0003677">
    <property type="term" value="F:DNA binding"/>
    <property type="evidence" value="ECO:0007669"/>
    <property type="project" value="UniProtKB-UniRule"/>
</dbReference>
<proteinExistence type="predicted"/>
<evidence type="ECO:0000256" key="1">
    <source>
        <dbReference type="ARBA" id="ARBA00022491"/>
    </source>
</evidence>
<dbReference type="AlphaFoldDB" id="A0A317C856"/>
<dbReference type="InterPro" id="IPR036271">
    <property type="entry name" value="Tet_transcr_reg_TetR-rel_C_sf"/>
</dbReference>
<accession>A0A317C856</accession>
<evidence type="ECO:0000259" key="6">
    <source>
        <dbReference type="PROSITE" id="PS50977"/>
    </source>
</evidence>
<protein>
    <submittedName>
        <fullName evidence="7">TetR family transcriptional regulator</fullName>
    </submittedName>
</protein>
<dbReference type="InterPro" id="IPR039538">
    <property type="entry name" value="BetI_C"/>
</dbReference>
<evidence type="ECO:0000256" key="2">
    <source>
        <dbReference type="ARBA" id="ARBA00023015"/>
    </source>
</evidence>
<comment type="caution">
    <text evidence="7">The sequence shown here is derived from an EMBL/GenBank/DDBJ whole genome shotgun (WGS) entry which is preliminary data.</text>
</comment>
<dbReference type="PANTHER" id="PTHR47506:SF6">
    <property type="entry name" value="HTH-TYPE TRANSCRIPTIONAL REPRESSOR NEMR"/>
    <property type="match status" value="1"/>
</dbReference>
<feature type="DNA-binding region" description="H-T-H motif" evidence="5">
    <location>
        <begin position="31"/>
        <end position="50"/>
    </location>
</feature>
<organism evidence="7 8">
    <name type="scientific">Leucothrix pacifica</name>
    <dbReference type="NCBI Taxonomy" id="1247513"/>
    <lineage>
        <taxon>Bacteria</taxon>
        <taxon>Pseudomonadati</taxon>
        <taxon>Pseudomonadota</taxon>
        <taxon>Gammaproteobacteria</taxon>
        <taxon>Thiotrichales</taxon>
        <taxon>Thiotrichaceae</taxon>
        <taxon>Leucothrix</taxon>
    </lineage>
</organism>
<dbReference type="Proteomes" id="UP000245539">
    <property type="component" value="Unassembled WGS sequence"/>
</dbReference>
<dbReference type="EMBL" id="QGKM01000086">
    <property type="protein sequence ID" value="PWQ92500.1"/>
    <property type="molecule type" value="Genomic_DNA"/>
</dbReference>
<reference evidence="7 8" key="1">
    <citation type="submission" date="2018-05" db="EMBL/GenBank/DDBJ databases">
        <title>Leucothrix arctica sp. nov., isolated from Arctic seawater.</title>
        <authorList>
            <person name="Choi A."/>
            <person name="Baek K."/>
        </authorList>
    </citation>
    <scope>NUCLEOTIDE SEQUENCE [LARGE SCALE GENOMIC DNA]</scope>
    <source>
        <strain evidence="7 8">JCM 18388</strain>
    </source>
</reference>
<dbReference type="SUPFAM" id="SSF48498">
    <property type="entry name" value="Tetracyclin repressor-like, C-terminal domain"/>
    <property type="match status" value="1"/>
</dbReference>
<dbReference type="Gene3D" id="1.10.357.10">
    <property type="entry name" value="Tetracycline Repressor, domain 2"/>
    <property type="match status" value="1"/>
</dbReference>
<gene>
    <name evidence="7" type="ORF">DKW60_20760</name>
</gene>
<evidence type="ECO:0000256" key="5">
    <source>
        <dbReference type="PROSITE-ProRule" id="PRU00335"/>
    </source>
</evidence>
<keyword evidence="1" id="KW-0678">Repressor</keyword>
<dbReference type="Pfam" id="PF00440">
    <property type="entry name" value="TetR_N"/>
    <property type="match status" value="1"/>
</dbReference>
<evidence type="ECO:0000313" key="8">
    <source>
        <dbReference type="Proteomes" id="UP000245539"/>
    </source>
</evidence>
<evidence type="ECO:0000256" key="3">
    <source>
        <dbReference type="ARBA" id="ARBA00023125"/>
    </source>
</evidence>
<dbReference type="PROSITE" id="PS50977">
    <property type="entry name" value="HTH_TETR_2"/>
    <property type="match status" value="1"/>
</dbReference>
<dbReference type="InterPro" id="IPR009057">
    <property type="entry name" value="Homeodomain-like_sf"/>
</dbReference>
<dbReference type="PANTHER" id="PTHR47506">
    <property type="entry name" value="TRANSCRIPTIONAL REGULATORY PROTEIN"/>
    <property type="match status" value="1"/>
</dbReference>